<protein>
    <submittedName>
        <fullName evidence="5">Uncharacterized protein</fullName>
    </submittedName>
</protein>
<dbReference type="STRING" id="5865.A7ARQ2"/>
<dbReference type="GO" id="GO:0034475">
    <property type="term" value="P:U4 snRNA 3'-end processing"/>
    <property type="evidence" value="ECO:0007669"/>
    <property type="project" value="TreeGrafter"/>
</dbReference>
<dbReference type="RefSeq" id="XP_001610789.1">
    <property type="nucleotide sequence ID" value="XM_001610739.1"/>
</dbReference>
<sequence>MVKSLRPDGRNLYDPRRFKVELNPLRTGPSCRLTVGDSSPNSPVYRDRTSVISLIYFSADNKNRNTVGSYHRPTFEVYIRPAVGPVRGYIRGYECMLLKCMQSIIDGTSLGRVLVSARIQILEDGSGLLATCMNALIISLVVAALPLREIPHAIQFGITKSLESDSVIVEPSSEEIRTQCSTAVTMLCTPNSGSISFVSIDYGRGGYDANVQAQLEALSCKIADARLNYVGNVYREAFEPARISFEANGA</sequence>
<dbReference type="AlphaFoldDB" id="A7ARQ2"/>
<accession>A7ARQ2</accession>
<comment type="caution">
    <text evidence="5">The sequence shown here is derived from an EMBL/GenBank/DDBJ whole genome shotgun (WGS) entry which is preliminary data.</text>
</comment>
<evidence type="ECO:0000256" key="2">
    <source>
        <dbReference type="ARBA" id="ARBA00022552"/>
    </source>
</evidence>
<dbReference type="PANTHER" id="PTHR11953:SF1">
    <property type="entry name" value="EXOSOME COMPLEX COMPONENT RRP46"/>
    <property type="match status" value="1"/>
</dbReference>
<dbReference type="Proteomes" id="UP000002173">
    <property type="component" value="Unassembled WGS sequence"/>
</dbReference>
<reference evidence="6" key="3">
    <citation type="journal article" date="2021" name="Int. J. Parasitol.">
        <title>Comparative analysis of gene expression between Babesia bovis blood stages and kinetes allowed by improved genome annotation.</title>
        <authorList>
            <person name="Ueti M.W."/>
            <person name="Johnson W.C."/>
            <person name="Kappmeyer L.S."/>
            <person name="Herndon D.R."/>
            <person name="Mousel M.R."/>
            <person name="Reif K.E."/>
            <person name="Taus N.S."/>
            <person name="Ifeonu O.O."/>
            <person name="Silva J.C."/>
            <person name="Suarez C.E."/>
            <person name="Brayton K.A."/>
        </authorList>
    </citation>
    <scope>NUCLEOTIDE SEQUENCE [LARGE SCALE GENOMIC DNA]</scope>
</reference>
<keyword evidence="2" id="KW-0698">rRNA processing</keyword>
<dbReference type="Gene3D" id="3.30.230.70">
    <property type="entry name" value="GHMP Kinase, N-terminal domain"/>
    <property type="match status" value="1"/>
</dbReference>
<keyword evidence="4" id="KW-0539">Nucleus</keyword>
<keyword evidence="3" id="KW-0271">Exosome</keyword>
<dbReference type="GO" id="GO:0000176">
    <property type="term" value="C:nuclear exosome (RNase complex)"/>
    <property type="evidence" value="ECO:0007669"/>
    <property type="project" value="TreeGrafter"/>
</dbReference>
<dbReference type="GO" id="GO:0071028">
    <property type="term" value="P:nuclear mRNA surveillance"/>
    <property type="evidence" value="ECO:0007669"/>
    <property type="project" value="TreeGrafter"/>
</dbReference>
<dbReference type="InterPro" id="IPR020568">
    <property type="entry name" value="Ribosomal_Su5_D2-typ_SF"/>
</dbReference>
<dbReference type="eggNOG" id="KOG1069">
    <property type="taxonomic scope" value="Eukaryota"/>
</dbReference>
<name>A7ARQ2_BABBO</name>
<dbReference type="GO" id="GO:0005730">
    <property type="term" value="C:nucleolus"/>
    <property type="evidence" value="ECO:0007669"/>
    <property type="project" value="TreeGrafter"/>
</dbReference>
<evidence type="ECO:0000256" key="3">
    <source>
        <dbReference type="ARBA" id="ARBA00022835"/>
    </source>
</evidence>
<evidence type="ECO:0000256" key="4">
    <source>
        <dbReference type="ARBA" id="ARBA00023242"/>
    </source>
</evidence>
<evidence type="ECO:0000256" key="1">
    <source>
        <dbReference type="ARBA" id="ARBA00004123"/>
    </source>
</evidence>
<organism evidence="5 6">
    <name type="scientific">Babesia bovis</name>
    <dbReference type="NCBI Taxonomy" id="5865"/>
    <lineage>
        <taxon>Eukaryota</taxon>
        <taxon>Sar</taxon>
        <taxon>Alveolata</taxon>
        <taxon>Apicomplexa</taxon>
        <taxon>Aconoidasida</taxon>
        <taxon>Piroplasmida</taxon>
        <taxon>Babesiidae</taxon>
        <taxon>Babesia</taxon>
    </lineage>
</organism>
<keyword evidence="6" id="KW-1185">Reference proteome</keyword>
<dbReference type="EMBL" id="AAXT01000002">
    <property type="protein sequence ID" value="EDO07221.1"/>
    <property type="molecule type" value="Genomic_DNA"/>
</dbReference>
<dbReference type="InterPro" id="IPR050080">
    <property type="entry name" value="RNase_PH"/>
</dbReference>
<dbReference type="InterPro" id="IPR027408">
    <property type="entry name" value="PNPase/RNase_PH_dom_sf"/>
</dbReference>
<dbReference type="OMA" id="HMEVFVR"/>
<dbReference type="InParanoid" id="A7ARQ2"/>
<gene>
    <name evidence="5" type="ORF">BBOV_IV008670</name>
</gene>
<comment type="subcellular location">
    <subcellularLocation>
        <location evidence="1">Nucleus</location>
    </subcellularLocation>
</comment>
<dbReference type="VEuPathDB" id="PiroplasmaDB:BBOV_IV008670"/>
<reference evidence="6" key="2">
    <citation type="journal article" date="2020" name="Data Brief">
        <title>Transcriptome dataset of Babesia bovis life stages within vertebrate and invertebrate hosts.</title>
        <authorList>
            <person name="Ueti M.W."/>
            <person name="Johnson W.C."/>
            <person name="Kappmeyer L.S."/>
            <person name="Herndon D.R."/>
            <person name="Mousel M.R."/>
            <person name="Reif K.E."/>
            <person name="Taus N.S."/>
            <person name="Ifeonu O.O."/>
            <person name="Silva J.C."/>
            <person name="Suarez C.E."/>
            <person name="Brayton K.A."/>
        </authorList>
    </citation>
    <scope>NUCLEOTIDE SEQUENCE [LARGE SCALE GENOMIC DNA]</scope>
</reference>
<dbReference type="GO" id="GO:0003723">
    <property type="term" value="F:RNA binding"/>
    <property type="evidence" value="ECO:0007669"/>
    <property type="project" value="TreeGrafter"/>
</dbReference>
<evidence type="ECO:0000313" key="6">
    <source>
        <dbReference type="Proteomes" id="UP000002173"/>
    </source>
</evidence>
<proteinExistence type="predicted"/>
<dbReference type="GO" id="GO:0016075">
    <property type="term" value="P:rRNA catabolic process"/>
    <property type="evidence" value="ECO:0007669"/>
    <property type="project" value="TreeGrafter"/>
</dbReference>
<dbReference type="GO" id="GO:0000177">
    <property type="term" value="C:cytoplasmic exosome (RNase complex)"/>
    <property type="evidence" value="ECO:0007669"/>
    <property type="project" value="TreeGrafter"/>
</dbReference>
<dbReference type="GeneID" id="5479023"/>
<dbReference type="GO" id="GO:0006364">
    <property type="term" value="P:rRNA processing"/>
    <property type="evidence" value="ECO:0007669"/>
    <property type="project" value="UniProtKB-KW"/>
</dbReference>
<evidence type="ECO:0000313" key="5">
    <source>
        <dbReference type="EMBL" id="EDO07221.1"/>
    </source>
</evidence>
<reference evidence="5 6" key="1">
    <citation type="journal article" date="2007" name="PLoS Pathog.">
        <title>Genome sequence of Babesia bovis and comparative analysis of apicomplexan hemoprotozoa.</title>
        <authorList>
            <person name="Brayton K.A."/>
            <person name="Lau A.O.T."/>
            <person name="Herndon D.R."/>
            <person name="Hannick L."/>
            <person name="Kappmeyer L.S."/>
            <person name="Berens S.J."/>
            <person name="Bidwell S.L."/>
            <person name="Brown W.C."/>
            <person name="Crabtree J."/>
            <person name="Fadrosh D."/>
            <person name="Feldblum T."/>
            <person name="Forberger H.A."/>
            <person name="Haas B.J."/>
            <person name="Howell J.M."/>
            <person name="Khouri H."/>
            <person name="Koo H."/>
            <person name="Mann D.J."/>
            <person name="Norimine J."/>
            <person name="Paulsen I.T."/>
            <person name="Radune D."/>
            <person name="Ren Q."/>
            <person name="Smith R.K. Jr."/>
            <person name="Suarez C.E."/>
            <person name="White O."/>
            <person name="Wortman J.R."/>
            <person name="Knowles D.P. Jr."/>
            <person name="McElwain T.F."/>
            <person name="Nene V.M."/>
        </authorList>
    </citation>
    <scope>NUCLEOTIDE SEQUENCE [LARGE SCALE GENOMIC DNA]</scope>
    <source>
        <strain evidence="5">T2Bo</strain>
    </source>
</reference>
<dbReference type="GO" id="GO:0071051">
    <property type="term" value="P:poly(A)-dependent snoRNA 3'-end processing"/>
    <property type="evidence" value="ECO:0007669"/>
    <property type="project" value="TreeGrafter"/>
</dbReference>
<dbReference type="PANTHER" id="PTHR11953">
    <property type="entry name" value="EXOSOME COMPLEX COMPONENT"/>
    <property type="match status" value="1"/>
</dbReference>
<dbReference type="KEGG" id="bbo:BBOV_IV008670"/>
<dbReference type="SUPFAM" id="SSF54211">
    <property type="entry name" value="Ribosomal protein S5 domain 2-like"/>
    <property type="match status" value="1"/>
</dbReference>